<dbReference type="PROSITE" id="PS50943">
    <property type="entry name" value="HTH_CROC1"/>
    <property type="match status" value="1"/>
</dbReference>
<dbReference type="SUPFAM" id="SSF47413">
    <property type="entry name" value="lambda repressor-like DNA-binding domains"/>
    <property type="match status" value="1"/>
</dbReference>
<dbReference type="SMART" id="SM00530">
    <property type="entry name" value="HTH_XRE"/>
    <property type="match status" value="1"/>
</dbReference>
<dbReference type="EMBL" id="MIGB01000031">
    <property type="protein sequence ID" value="OSY37295.1"/>
    <property type="molecule type" value="Genomic_DNA"/>
</dbReference>
<sequence length="397" mass="42636">MGDGPDLIGRRLREVRAWRGLSLRATAELAGLSASYLSRIERGERPVERRSTVEALAGALRVAPTELTGRPVAPHTPGESEGHAAVEDLRGALRDIELDAVTPESTGGLRTLPELRHDVDRAAAASFACDYRCLGAVLPDLLPRVWAHAGRIDGARTLLIECLFHAFYLAKDLGYRDVGWSIAGHLHRAAEATDDPAWVAIADYMRAEAMVGAHARTRALEAVVRSADALTPDAGPAGQAYGMLRLSAALQSAATGAVDVVPDYLAEAADISRHTGDGNFGGQHFGPRNVAVWRVAMAVEVGEIDRVPELAEAVDVEALPLGRRAWFLMDVGRGLAAQRGRETVAVDTLRQAEELAPQLVHANPFVRETVADLLRRARRDAGGRELRGIAYRMGMGA</sequence>
<dbReference type="AlphaFoldDB" id="A0A1Y2MPZ7"/>
<reference evidence="2 3" key="1">
    <citation type="submission" date="2016-09" db="EMBL/GenBank/DDBJ databases">
        <title>Pseudonocardia autotrophica DSM535, a candidate organism with high potential of specific P450 cytochromes.</title>
        <authorList>
            <person name="Grumaz C."/>
            <person name="Vainshtein Y."/>
            <person name="Kirstahler P."/>
            <person name="Sohn K."/>
        </authorList>
    </citation>
    <scope>NUCLEOTIDE SEQUENCE [LARGE SCALE GENOMIC DNA]</scope>
    <source>
        <strain evidence="2 3">DSM 535</strain>
    </source>
</reference>
<organism evidence="2 3">
    <name type="scientific">Pseudonocardia autotrophica</name>
    <name type="common">Amycolata autotrophica</name>
    <name type="synonym">Nocardia autotrophica</name>
    <dbReference type="NCBI Taxonomy" id="2074"/>
    <lineage>
        <taxon>Bacteria</taxon>
        <taxon>Bacillati</taxon>
        <taxon>Actinomycetota</taxon>
        <taxon>Actinomycetes</taxon>
        <taxon>Pseudonocardiales</taxon>
        <taxon>Pseudonocardiaceae</taxon>
        <taxon>Pseudonocardia</taxon>
    </lineage>
</organism>
<dbReference type="Pfam" id="PF13560">
    <property type="entry name" value="HTH_31"/>
    <property type="match status" value="1"/>
</dbReference>
<gene>
    <name evidence="2" type="ORF">BG845_04806</name>
</gene>
<feature type="domain" description="HTH cro/C1-type" evidence="1">
    <location>
        <begin position="12"/>
        <end position="67"/>
    </location>
</feature>
<dbReference type="OrthoDB" id="4516646at2"/>
<evidence type="ECO:0000313" key="3">
    <source>
        <dbReference type="Proteomes" id="UP000194360"/>
    </source>
</evidence>
<dbReference type="InterPro" id="IPR010982">
    <property type="entry name" value="Lambda_DNA-bd_dom_sf"/>
</dbReference>
<dbReference type="Proteomes" id="UP000194360">
    <property type="component" value="Unassembled WGS sequence"/>
</dbReference>
<dbReference type="Gene3D" id="1.10.260.40">
    <property type="entry name" value="lambda repressor-like DNA-binding domains"/>
    <property type="match status" value="1"/>
</dbReference>
<dbReference type="CDD" id="cd00093">
    <property type="entry name" value="HTH_XRE"/>
    <property type="match status" value="1"/>
</dbReference>
<evidence type="ECO:0000259" key="1">
    <source>
        <dbReference type="PROSITE" id="PS50943"/>
    </source>
</evidence>
<dbReference type="STRING" id="2074.BG845_04806"/>
<dbReference type="RefSeq" id="WP_085914968.1">
    <property type="nucleotide sequence ID" value="NZ_AP018920.1"/>
</dbReference>
<accession>A0A1Y2MPZ7</accession>
<evidence type="ECO:0000313" key="2">
    <source>
        <dbReference type="EMBL" id="OSY37295.1"/>
    </source>
</evidence>
<dbReference type="InterPro" id="IPR001387">
    <property type="entry name" value="Cro/C1-type_HTH"/>
</dbReference>
<proteinExistence type="predicted"/>
<dbReference type="GO" id="GO:0003677">
    <property type="term" value="F:DNA binding"/>
    <property type="evidence" value="ECO:0007669"/>
    <property type="project" value="InterPro"/>
</dbReference>
<protein>
    <submittedName>
        <fullName evidence="2">Anaerobic benzoate catabolism transcriptional regulator</fullName>
    </submittedName>
</protein>
<keyword evidence="3" id="KW-1185">Reference proteome</keyword>
<comment type="caution">
    <text evidence="2">The sequence shown here is derived from an EMBL/GenBank/DDBJ whole genome shotgun (WGS) entry which is preliminary data.</text>
</comment>
<name>A0A1Y2MPZ7_PSEAH</name>